<dbReference type="HAMAP" id="MF_00611">
    <property type="entry name" value="FdeH"/>
    <property type="match status" value="1"/>
</dbReference>
<dbReference type="InterPro" id="IPR006452">
    <property type="entry name" value="Formate_DH_accessory"/>
</dbReference>
<dbReference type="InterPro" id="IPR024064">
    <property type="entry name" value="FdhE-like_sf"/>
</dbReference>
<comment type="subcellular location">
    <subcellularLocation>
        <location evidence="2">Cytoplasm</location>
    </subcellularLocation>
</comment>
<comment type="similarity">
    <text evidence="2">Belongs to the FdhE family.</text>
</comment>
<feature type="domain" description="FdhE N-terminal" evidence="4">
    <location>
        <begin position="24"/>
        <end position="175"/>
    </location>
</feature>
<dbReference type="NCBIfam" id="TIGR01562">
    <property type="entry name" value="FdhE"/>
    <property type="match status" value="1"/>
</dbReference>
<evidence type="ECO:0000256" key="1">
    <source>
        <dbReference type="ARBA" id="ARBA00022490"/>
    </source>
</evidence>
<evidence type="ECO:0000313" key="7">
    <source>
        <dbReference type="EMBL" id="MRD48043.1"/>
    </source>
</evidence>
<comment type="caution">
    <text evidence="7">The sequence shown here is derived from an EMBL/GenBank/DDBJ whole genome shotgun (WGS) entry which is preliminary data.</text>
</comment>
<dbReference type="SUPFAM" id="SSF144020">
    <property type="entry name" value="FdhE-like"/>
    <property type="match status" value="1"/>
</dbReference>
<dbReference type="GO" id="GO:0051604">
    <property type="term" value="P:protein maturation"/>
    <property type="evidence" value="ECO:0007669"/>
    <property type="project" value="TreeGrafter"/>
</dbReference>
<proteinExistence type="inferred from homology"/>
<evidence type="ECO:0000256" key="2">
    <source>
        <dbReference type="HAMAP-Rule" id="MF_00611"/>
    </source>
</evidence>
<dbReference type="PANTHER" id="PTHR37689:SF1">
    <property type="entry name" value="PROTEIN FDHE"/>
    <property type="match status" value="1"/>
</dbReference>
<dbReference type="PANTHER" id="PTHR37689">
    <property type="entry name" value="PROTEIN FDHE"/>
    <property type="match status" value="1"/>
</dbReference>
<gene>
    <name evidence="2 7" type="primary">fdhE</name>
    <name evidence="7" type="ORF">GHT07_12185</name>
</gene>
<evidence type="ECO:0000259" key="4">
    <source>
        <dbReference type="Pfam" id="PF04216"/>
    </source>
</evidence>
<dbReference type="Gene3D" id="3.90.1670.10">
    <property type="entry name" value="FdhE-like domain"/>
    <property type="match status" value="1"/>
</dbReference>
<name>A0A844B494_9BURK</name>
<reference evidence="7 8" key="1">
    <citation type="submission" date="2019-11" db="EMBL/GenBank/DDBJ databases">
        <title>Caenimonas koreensis gen. nov., sp. nov., isolated from activated sludge.</title>
        <authorList>
            <person name="Seung H.R."/>
        </authorList>
    </citation>
    <scope>NUCLEOTIDE SEQUENCE [LARGE SCALE GENOMIC DNA]</scope>
    <source>
        <strain evidence="7 8">EMB320</strain>
    </source>
</reference>
<dbReference type="InterPro" id="IPR056797">
    <property type="entry name" value="FdhE_central"/>
</dbReference>
<dbReference type="PIRSF" id="PIRSF018296">
    <property type="entry name" value="Format_dh_formtn"/>
    <property type="match status" value="1"/>
</dbReference>
<comment type="function">
    <text evidence="2">Necessary for formate dehydrogenase activity.</text>
</comment>
<dbReference type="InterPro" id="IPR056774">
    <property type="entry name" value="FdhE_N"/>
</dbReference>
<dbReference type="CDD" id="cd16341">
    <property type="entry name" value="FdhE"/>
    <property type="match status" value="1"/>
</dbReference>
<organism evidence="7 8">
    <name type="scientific">Caenimonas koreensis DSM 17982</name>
    <dbReference type="NCBI Taxonomy" id="1121255"/>
    <lineage>
        <taxon>Bacteria</taxon>
        <taxon>Pseudomonadati</taxon>
        <taxon>Pseudomonadota</taxon>
        <taxon>Betaproteobacteria</taxon>
        <taxon>Burkholderiales</taxon>
        <taxon>Comamonadaceae</taxon>
        <taxon>Caenimonas</taxon>
    </lineage>
</organism>
<keyword evidence="8" id="KW-1185">Reference proteome</keyword>
<accession>A0A844B494</accession>
<dbReference type="RefSeq" id="WP_153585344.1">
    <property type="nucleotide sequence ID" value="NZ_WJBU01000010.1"/>
</dbReference>
<keyword evidence="1 2" id="KW-0963">Cytoplasm</keyword>
<dbReference type="GO" id="GO:0008199">
    <property type="term" value="F:ferric iron binding"/>
    <property type="evidence" value="ECO:0007669"/>
    <property type="project" value="TreeGrafter"/>
</dbReference>
<feature type="domain" description="FdhE C-terminal" evidence="6">
    <location>
        <begin position="237"/>
        <end position="321"/>
    </location>
</feature>
<dbReference type="Pfam" id="PF24860">
    <property type="entry name" value="FdhE_C"/>
    <property type="match status" value="1"/>
</dbReference>
<sequence length="344" mass="37032">MSSIQARPLLSPEEIAVRAGQEAQFFRLPVRGEVFAERDIRLRQGAAGNSMRDYLLLMADVVRAQHDVLQTYPTVKLPSAADIDAASRAGMPLLPVEHWPRDPAWREGFTRILDAVLARLPAGPARDSVASLRAADVDVIERQADRLSQNITFGLDFAAAPFIGAALQAYWTHMVIATQELHGKGPIAPFGRIDDATRCPCCGGLPVASVSRIDPGQGGLRYLQCSMCSTQWHMVRIKCTHCQSTKGIHYQSLQLAAAEAPAAATAVVEAETCDECGSYLKIVRMERDPHVEAMADDLATVTLDLLVSEAGYQRHGANYMLLFGDPESPPDTPGSQGDGAGGGG</sequence>
<evidence type="ECO:0000259" key="6">
    <source>
        <dbReference type="Pfam" id="PF24860"/>
    </source>
</evidence>
<feature type="domain" description="FdhE central" evidence="5">
    <location>
        <begin position="199"/>
        <end position="236"/>
    </location>
</feature>
<feature type="region of interest" description="Disordered" evidence="3">
    <location>
        <begin position="324"/>
        <end position="344"/>
    </location>
</feature>
<evidence type="ECO:0000256" key="3">
    <source>
        <dbReference type="SAM" id="MobiDB-lite"/>
    </source>
</evidence>
<protein>
    <recommendedName>
        <fullName evidence="2">Protein FdhE homolog</fullName>
    </recommendedName>
</protein>
<dbReference type="OrthoDB" id="9794151at2"/>
<dbReference type="Pfam" id="PF04216">
    <property type="entry name" value="FdhE_N"/>
    <property type="match status" value="1"/>
</dbReference>
<dbReference type="Proteomes" id="UP000487350">
    <property type="component" value="Unassembled WGS sequence"/>
</dbReference>
<evidence type="ECO:0000259" key="5">
    <source>
        <dbReference type="Pfam" id="PF24859"/>
    </source>
</evidence>
<evidence type="ECO:0000313" key="8">
    <source>
        <dbReference type="Proteomes" id="UP000487350"/>
    </source>
</evidence>
<dbReference type="AlphaFoldDB" id="A0A844B494"/>
<dbReference type="InterPro" id="IPR056796">
    <property type="entry name" value="FdhE_C"/>
</dbReference>
<dbReference type="GO" id="GO:0005829">
    <property type="term" value="C:cytosol"/>
    <property type="evidence" value="ECO:0007669"/>
    <property type="project" value="TreeGrafter"/>
</dbReference>
<dbReference type="EMBL" id="WJBU01000010">
    <property type="protein sequence ID" value="MRD48043.1"/>
    <property type="molecule type" value="Genomic_DNA"/>
</dbReference>
<dbReference type="Pfam" id="PF24859">
    <property type="entry name" value="FdhE_central"/>
    <property type="match status" value="1"/>
</dbReference>